<dbReference type="Gene3D" id="3.30.70.1060">
    <property type="entry name" value="Dimeric alpha+beta barrel"/>
    <property type="match status" value="1"/>
</dbReference>
<keyword evidence="4" id="KW-1185">Reference proteome</keyword>
<protein>
    <submittedName>
        <fullName evidence="3">YciI family protein</fullName>
    </submittedName>
</protein>
<dbReference type="Proteomes" id="UP001164706">
    <property type="component" value="Chromosome"/>
</dbReference>
<dbReference type="InterPro" id="IPR005545">
    <property type="entry name" value="YCII"/>
</dbReference>
<gene>
    <name evidence="3" type="ORF">OVN18_08530</name>
</gene>
<proteinExistence type="inferred from homology"/>
<dbReference type="AlphaFoldDB" id="A0A9E8MJD1"/>
<reference evidence="3" key="1">
    <citation type="submission" date="2022-11" db="EMBL/GenBank/DDBJ databases">
        <title>Description of Microcella daejonensis nov. sp, isolated from riverside soil.</title>
        <authorList>
            <person name="Molina K.M."/>
            <person name="Kim S.B."/>
        </authorList>
    </citation>
    <scope>NUCLEOTIDE SEQUENCE</scope>
    <source>
        <strain evidence="3">MMS21-STM12</strain>
    </source>
</reference>
<comment type="similarity">
    <text evidence="1">Belongs to the YciI family.</text>
</comment>
<evidence type="ECO:0000256" key="1">
    <source>
        <dbReference type="ARBA" id="ARBA00007689"/>
    </source>
</evidence>
<feature type="domain" description="YCII-related" evidence="2">
    <location>
        <begin position="15"/>
        <end position="87"/>
    </location>
</feature>
<name>A0A9E8MJD1_9MICO</name>
<dbReference type="KEGG" id="mdb:OVN18_08530"/>
<evidence type="ECO:0000313" key="4">
    <source>
        <dbReference type="Proteomes" id="UP001164706"/>
    </source>
</evidence>
<sequence>MISVVDDRANSGTPEEMAAIDAFNDRLMDAGHWVLAGGLASPDRSLVIDGRAGTEHPGPLVESPEWVSGFWVIEAPDRPAAVELAHAGSRACGRRVELREFL</sequence>
<dbReference type="InterPro" id="IPR011008">
    <property type="entry name" value="Dimeric_a/b-barrel"/>
</dbReference>
<organism evidence="3 4">
    <name type="scientific">Microcella daejeonensis</name>
    <dbReference type="NCBI Taxonomy" id="2994971"/>
    <lineage>
        <taxon>Bacteria</taxon>
        <taxon>Bacillati</taxon>
        <taxon>Actinomycetota</taxon>
        <taxon>Actinomycetes</taxon>
        <taxon>Micrococcales</taxon>
        <taxon>Microbacteriaceae</taxon>
        <taxon>Microcella</taxon>
    </lineage>
</organism>
<evidence type="ECO:0000259" key="2">
    <source>
        <dbReference type="Pfam" id="PF03795"/>
    </source>
</evidence>
<dbReference type="Pfam" id="PF03795">
    <property type="entry name" value="YCII"/>
    <property type="match status" value="1"/>
</dbReference>
<evidence type="ECO:0000313" key="3">
    <source>
        <dbReference type="EMBL" id="WAB80613.1"/>
    </source>
</evidence>
<dbReference type="EMBL" id="CP113089">
    <property type="protein sequence ID" value="WAB80613.1"/>
    <property type="molecule type" value="Genomic_DNA"/>
</dbReference>
<dbReference type="SUPFAM" id="SSF54909">
    <property type="entry name" value="Dimeric alpha+beta barrel"/>
    <property type="match status" value="1"/>
</dbReference>
<accession>A0A9E8MJD1</accession>
<dbReference type="RefSeq" id="WP_267780292.1">
    <property type="nucleotide sequence ID" value="NZ_CP113089.1"/>
</dbReference>